<comment type="similarity">
    <text evidence="3">Belongs to the peptidase S1 family. CLIP subfamily.</text>
</comment>
<dbReference type="PANTHER" id="PTHR24252:SF27">
    <property type="entry name" value="TRANSMEMBRANE PROTEASE SERINE 3-LIKE"/>
    <property type="match status" value="1"/>
</dbReference>
<feature type="signal peptide" evidence="4">
    <location>
        <begin position="1"/>
        <end position="26"/>
    </location>
</feature>
<keyword evidence="2" id="KW-0325">Glycoprotein</keyword>
<dbReference type="InterPro" id="IPR001254">
    <property type="entry name" value="Trypsin_dom"/>
</dbReference>
<feature type="domain" description="Peptidase S1" evidence="5">
    <location>
        <begin position="1"/>
        <end position="116"/>
    </location>
</feature>
<dbReference type="FunFam" id="2.40.10.10:FF:000002">
    <property type="entry name" value="Transmembrane protease serine"/>
    <property type="match status" value="1"/>
</dbReference>
<keyword evidence="4" id="KW-0732">Signal</keyword>
<reference evidence="6" key="3">
    <citation type="submission" date="2025-08" db="UniProtKB">
        <authorList>
            <consortium name="Ensembl"/>
        </authorList>
    </citation>
    <scope>IDENTIFICATION</scope>
</reference>
<dbReference type="AlphaFoldDB" id="A0A3B1IZL0"/>
<evidence type="ECO:0000256" key="2">
    <source>
        <dbReference type="ARBA" id="ARBA00023180"/>
    </source>
</evidence>
<dbReference type="InterPro" id="IPR043504">
    <property type="entry name" value="Peptidase_S1_PA_chymotrypsin"/>
</dbReference>
<dbReference type="Pfam" id="PF00089">
    <property type="entry name" value="Trypsin"/>
    <property type="match status" value="1"/>
</dbReference>
<accession>A0A3B1IZL0</accession>
<sequence length="119" mass="12627">NCFSSFPGSLLATLVSINLTSVSLHSARVPLISAKACSQPEVYQGYISPGMICAGYLEGGTDSCQGDSGGPLACEDSSVWKLVGATSWGQGCAERNKPGVYTRITQALTWIHHFIIQFL</sequence>
<organism evidence="6 7">
    <name type="scientific">Astyanax mexicanus</name>
    <name type="common">Blind cave fish</name>
    <name type="synonym">Astyanax fasciatus mexicanus</name>
    <dbReference type="NCBI Taxonomy" id="7994"/>
    <lineage>
        <taxon>Eukaryota</taxon>
        <taxon>Metazoa</taxon>
        <taxon>Chordata</taxon>
        <taxon>Craniata</taxon>
        <taxon>Vertebrata</taxon>
        <taxon>Euteleostomi</taxon>
        <taxon>Actinopterygii</taxon>
        <taxon>Neopterygii</taxon>
        <taxon>Teleostei</taxon>
        <taxon>Ostariophysi</taxon>
        <taxon>Characiformes</taxon>
        <taxon>Characoidei</taxon>
        <taxon>Acestrorhamphidae</taxon>
        <taxon>Acestrorhamphinae</taxon>
        <taxon>Astyanax</taxon>
    </lineage>
</organism>
<name>A0A3B1IZL0_ASTMX</name>
<evidence type="ECO:0000256" key="1">
    <source>
        <dbReference type="ARBA" id="ARBA00023157"/>
    </source>
</evidence>
<reference evidence="7" key="2">
    <citation type="journal article" date="2014" name="Nat. Commun.">
        <title>The cavefish genome reveals candidate genes for eye loss.</title>
        <authorList>
            <person name="McGaugh S.E."/>
            <person name="Gross J.B."/>
            <person name="Aken B."/>
            <person name="Blin M."/>
            <person name="Borowsky R."/>
            <person name="Chalopin D."/>
            <person name="Hinaux H."/>
            <person name="Jeffery W.R."/>
            <person name="Keene A."/>
            <person name="Ma L."/>
            <person name="Minx P."/>
            <person name="Murphy D."/>
            <person name="O'Quin K.E."/>
            <person name="Retaux S."/>
            <person name="Rohner N."/>
            <person name="Searle S.M."/>
            <person name="Stahl B.A."/>
            <person name="Tabin C."/>
            <person name="Volff J.N."/>
            <person name="Yoshizawa M."/>
            <person name="Warren W.C."/>
        </authorList>
    </citation>
    <scope>NUCLEOTIDE SEQUENCE [LARGE SCALE GENOMIC DNA]</scope>
    <source>
        <strain evidence="7">female</strain>
    </source>
</reference>
<evidence type="ECO:0000313" key="7">
    <source>
        <dbReference type="Proteomes" id="UP000018467"/>
    </source>
</evidence>
<keyword evidence="7" id="KW-1185">Reference proteome</keyword>
<dbReference type="InterPro" id="IPR009003">
    <property type="entry name" value="Peptidase_S1_PA"/>
</dbReference>
<dbReference type="GO" id="GO:0006508">
    <property type="term" value="P:proteolysis"/>
    <property type="evidence" value="ECO:0007669"/>
    <property type="project" value="InterPro"/>
</dbReference>
<dbReference type="SMART" id="SM00020">
    <property type="entry name" value="Tryp_SPc"/>
    <property type="match status" value="1"/>
</dbReference>
<proteinExistence type="inferred from homology"/>
<dbReference type="PANTHER" id="PTHR24252">
    <property type="entry name" value="ACROSIN-RELATED"/>
    <property type="match status" value="1"/>
</dbReference>
<dbReference type="Ensembl" id="ENSAMXT00000046229.1">
    <property type="protein sequence ID" value="ENSAMXP00000034579.1"/>
    <property type="gene ID" value="ENSAMXG00000043941.1"/>
</dbReference>
<dbReference type="GO" id="GO:0004252">
    <property type="term" value="F:serine-type endopeptidase activity"/>
    <property type="evidence" value="ECO:0007669"/>
    <property type="project" value="InterPro"/>
</dbReference>
<dbReference type="PROSITE" id="PS50240">
    <property type="entry name" value="TRYPSIN_DOM"/>
    <property type="match status" value="1"/>
</dbReference>
<dbReference type="PROSITE" id="PS00135">
    <property type="entry name" value="TRYPSIN_SER"/>
    <property type="match status" value="1"/>
</dbReference>
<feature type="chain" id="PRO_5017336856" evidence="4">
    <location>
        <begin position="27"/>
        <end position="119"/>
    </location>
</feature>
<evidence type="ECO:0000256" key="4">
    <source>
        <dbReference type="SAM" id="SignalP"/>
    </source>
</evidence>
<evidence type="ECO:0000256" key="3">
    <source>
        <dbReference type="ARBA" id="ARBA00024195"/>
    </source>
</evidence>
<protein>
    <submittedName>
        <fullName evidence="6">Transmembrane serine protease 3</fullName>
    </submittedName>
</protein>
<dbReference type="CDD" id="cd00190">
    <property type="entry name" value="Tryp_SPc"/>
    <property type="match status" value="1"/>
</dbReference>
<dbReference type="InterPro" id="IPR033116">
    <property type="entry name" value="TRYPSIN_SER"/>
</dbReference>
<dbReference type="GeneTree" id="ENSGT00940000158589"/>
<dbReference type="Gene3D" id="2.40.10.10">
    <property type="entry name" value="Trypsin-like serine proteases"/>
    <property type="match status" value="1"/>
</dbReference>
<evidence type="ECO:0000259" key="5">
    <source>
        <dbReference type="PROSITE" id="PS50240"/>
    </source>
</evidence>
<reference evidence="7" key="1">
    <citation type="submission" date="2013-03" db="EMBL/GenBank/DDBJ databases">
        <authorList>
            <person name="Jeffery W."/>
            <person name="Warren W."/>
            <person name="Wilson R.K."/>
        </authorList>
    </citation>
    <scope>NUCLEOTIDE SEQUENCE</scope>
    <source>
        <strain evidence="7">female</strain>
    </source>
</reference>
<dbReference type="Proteomes" id="UP000018467">
    <property type="component" value="Unassembled WGS sequence"/>
</dbReference>
<keyword evidence="1" id="KW-1015">Disulfide bond</keyword>
<dbReference type="SUPFAM" id="SSF50494">
    <property type="entry name" value="Trypsin-like serine proteases"/>
    <property type="match status" value="1"/>
</dbReference>
<reference evidence="6" key="4">
    <citation type="submission" date="2025-09" db="UniProtKB">
        <authorList>
            <consortium name="Ensembl"/>
        </authorList>
    </citation>
    <scope>IDENTIFICATION</scope>
</reference>
<evidence type="ECO:0000313" key="6">
    <source>
        <dbReference type="Ensembl" id="ENSAMXP00000034579.1"/>
    </source>
</evidence>